<dbReference type="SMART" id="SM00587">
    <property type="entry name" value="CHK"/>
    <property type="match status" value="1"/>
</dbReference>
<feature type="domain" description="CHK kinase-like" evidence="1">
    <location>
        <begin position="132"/>
        <end position="323"/>
    </location>
</feature>
<accession>A0A9P0HSI7</accession>
<evidence type="ECO:0000259" key="1">
    <source>
        <dbReference type="SMART" id="SM00587"/>
    </source>
</evidence>
<dbReference type="Pfam" id="PF02958">
    <property type="entry name" value="EcKL"/>
    <property type="match status" value="1"/>
</dbReference>
<dbReference type="SUPFAM" id="SSF56112">
    <property type="entry name" value="Protein kinase-like (PK-like)"/>
    <property type="match status" value="1"/>
</dbReference>
<proteinExistence type="predicted"/>
<sequence length="409" mass="48347">MTIHAQYCFQMDKDILESVLKRNCGETSLEKVISVENVPAVGKNISFLSTVSRLNMKVLLRDGKVVNKSLIIKLFTESNEVQSEFYRKYNTFKTEILMYDTLSKIEYLMEEFEDGEDVLWCKMVHHIPYSCVVLEDLKAKGFHMIEIDQFFDLDHVLLAVHSLGRFHGMCKTHQVRGIIPQEFKSWYLFKRERMHNYLCWDLIGLTEGVKRLWDPSWTPIVEKIKITRTEVYERFKKFSELDETKFNVINHGDCHKNNILIKYGWDKRPIAMRFVDFQLVYYGSPCVDLTYMLYMAVDPFVRRENFDLILKTYHNSLVNTLDKYNFQGNKPDLEEIKDGMEKFSFMGLILFLAWHPKLLKLEKLEELRDVEKIAATEGKEGYADELFYPEILEKNIGPDIIAFLNRFFS</sequence>
<dbReference type="InterPro" id="IPR015897">
    <property type="entry name" value="CHK_kinase-like"/>
</dbReference>
<evidence type="ECO:0000313" key="2">
    <source>
        <dbReference type="EMBL" id="CAH1406877.1"/>
    </source>
</evidence>
<name>A0A9P0HSI7_NEZVI</name>
<dbReference type="Proteomes" id="UP001152798">
    <property type="component" value="Chromosome 7"/>
</dbReference>
<dbReference type="InterPro" id="IPR004119">
    <property type="entry name" value="EcKL"/>
</dbReference>
<dbReference type="EMBL" id="OV725083">
    <property type="protein sequence ID" value="CAH1406877.1"/>
    <property type="molecule type" value="Genomic_DNA"/>
</dbReference>
<dbReference type="OrthoDB" id="190089at2759"/>
<reference evidence="2" key="1">
    <citation type="submission" date="2022-01" db="EMBL/GenBank/DDBJ databases">
        <authorList>
            <person name="King R."/>
        </authorList>
    </citation>
    <scope>NUCLEOTIDE SEQUENCE</scope>
</reference>
<organism evidence="2 3">
    <name type="scientific">Nezara viridula</name>
    <name type="common">Southern green stink bug</name>
    <name type="synonym">Cimex viridulus</name>
    <dbReference type="NCBI Taxonomy" id="85310"/>
    <lineage>
        <taxon>Eukaryota</taxon>
        <taxon>Metazoa</taxon>
        <taxon>Ecdysozoa</taxon>
        <taxon>Arthropoda</taxon>
        <taxon>Hexapoda</taxon>
        <taxon>Insecta</taxon>
        <taxon>Pterygota</taxon>
        <taxon>Neoptera</taxon>
        <taxon>Paraneoptera</taxon>
        <taxon>Hemiptera</taxon>
        <taxon>Heteroptera</taxon>
        <taxon>Panheteroptera</taxon>
        <taxon>Pentatomomorpha</taxon>
        <taxon>Pentatomoidea</taxon>
        <taxon>Pentatomidae</taxon>
        <taxon>Pentatominae</taxon>
        <taxon>Nezara</taxon>
    </lineage>
</organism>
<dbReference type="AlphaFoldDB" id="A0A9P0HSI7"/>
<protein>
    <recommendedName>
        <fullName evidence="1">CHK kinase-like domain-containing protein</fullName>
    </recommendedName>
</protein>
<dbReference type="PANTHER" id="PTHR11012">
    <property type="entry name" value="PROTEIN KINASE-LIKE DOMAIN-CONTAINING"/>
    <property type="match status" value="1"/>
</dbReference>
<dbReference type="Gene3D" id="3.90.1200.10">
    <property type="match status" value="1"/>
</dbReference>
<gene>
    <name evidence="2" type="ORF">NEZAVI_LOCUS14717</name>
</gene>
<keyword evidence="3" id="KW-1185">Reference proteome</keyword>
<evidence type="ECO:0000313" key="3">
    <source>
        <dbReference type="Proteomes" id="UP001152798"/>
    </source>
</evidence>
<dbReference type="InterPro" id="IPR011009">
    <property type="entry name" value="Kinase-like_dom_sf"/>
</dbReference>
<dbReference type="PANTHER" id="PTHR11012:SF56">
    <property type="entry name" value="CHK KINASE-LIKE DOMAIN-CONTAINING PROTEIN-RELATED"/>
    <property type="match status" value="1"/>
</dbReference>